<dbReference type="Proteomes" id="UP001348641">
    <property type="component" value="Unassembled WGS sequence"/>
</dbReference>
<evidence type="ECO:0000256" key="2">
    <source>
        <dbReference type="SAM" id="Phobius"/>
    </source>
</evidence>
<gene>
    <name evidence="3" type="ORF">Q8A49_26875</name>
</gene>
<evidence type="ECO:0000256" key="1">
    <source>
        <dbReference type="SAM" id="MobiDB-lite"/>
    </source>
</evidence>
<protein>
    <submittedName>
        <fullName evidence="3">Uncharacterized protein</fullName>
    </submittedName>
</protein>
<comment type="caution">
    <text evidence="3">The sequence shown here is derived from an EMBL/GenBank/DDBJ whole genome shotgun (WGS) entry which is preliminary data.</text>
</comment>
<keyword evidence="2" id="KW-1133">Transmembrane helix</keyword>
<organism evidence="3 4">
    <name type="scientific">Nocardiopsis tropica</name>
    <dbReference type="NCBI Taxonomy" id="109330"/>
    <lineage>
        <taxon>Bacteria</taxon>
        <taxon>Bacillati</taxon>
        <taxon>Actinomycetota</taxon>
        <taxon>Actinomycetes</taxon>
        <taxon>Streptosporangiales</taxon>
        <taxon>Nocardiopsidaceae</taxon>
        <taxon>Nocardiopsis</taxon>
    </lineage>
</organism>
<keyword evidence="2" id="KW-0472">Membrane</keyword>
<evidence type="ECO:0000313" key="3">
    <source>
        <dbReference type="EMBL" id="MEE2054129.1"/>
    </source>
</evidence>
<evidence type="ECO:0000313" key="4">
    <source>
        <dbReference type="Proteomes" id="UP001348641"/>
    </source>
</evidence>
<sequence length="285" mass="29583">MFPPEAMGATQNIHAVPAAPGRRDNRPLYRDEVPDDAGVDTAQFDVQGIDDYEDYDDYASGDDGYADARARKRRLLMIAGFAALLVVAGGVTFLLASGGGTESGGASASAVADESDDPGALAPDDLFPETLDVEGGTFTRVAVDDIEDCSAGAHGDYGQVLSDNECRQMVRASYLSEDEAHAVTIGVAAMPSDEDAAAAMEAQDLVGAQWFAGLAGEEGTPAERLGHAGGHGSSGQWGRYVLFALATNSDGSEEGSEESESATELRTIGDGFLDEAFGALSEDRA</sequence>
<name>A0ABU7KXY4_9ACTN</name>
<reference evidence="3 4" key="1">
    <citation type="submission" date="2023-07" db="EMBL/GenBank/DDBJ databases">
        <authorList>
            <person name="Girao M."/>
            <person name="Carvalho M.F."/>
        </authorList>
    </citation>
    <scope>NUCLEOTIDE SEQUENCE [LARGE SCALE GENOMIC DNA]</scope>
    <source>
        <strain evidence="3 4">66/93</strain>
    </source>
</reference>
<proteinExistence type="predicted"/>
<feature type="region of interest" description="Disordered" evidence="1">
    <location>
        <begin position="248"/>
        <end position="267"/>
    </location>
</feature>
<feature type="transmembrane region" description="Helical" evidence="2">
    <location>
        <begin position="75"/>
        <end position="96"/>
    </location>
</feature>
<feature type="compositionally biased region" description="Acidic residues" evidence="1">
    <location>
        <begin position="251"/>
        <end position="261"/>
    </location>
</feature>
<accession>A0ABU7KXY4</accession>
<feature type="region of interest" description="Disordered" evidence="1">
    <location>
        <begin position="1"/>
        <end position="26"/>
    </location>
</feature>
<keyword evidence="2" id="KW-0812">Transmembrane</keyword>
<dbReference type="EMBL" id="JAUUCC010000096">
    <property type="protein sequence ID" value="MEE2054129.1"/>
    <property type="molecule type" value="Genomic_DNA"/>
</dbReference>